<accession>A0A1I2E419</accession>
<dbReference type="Gene3D" id="1.20.120.450">
    <property type="entry name" value="dinb family like domain"/>
    <property type="match status" value="1"/>
</dbReference>
<evidence type="ECO:0000259" key="1">
    <source>
        <dbReference type="Pfam" id="PF11716"/>
    </source>
</evidence>
<dbReference type="OrthoDB" id="5185819at2"/>
<reference evidence="2 3" key="1">
    <citation type="submission" date="2016-10" db="EMBL/GenBank/DDBJ databases">
        <authorList>
            <person name="de Groot N.N."/>
        </authorList>
    </citation>
    <scope>NUCLEOTIDE SEQUENCE [LARGE SCALE GENOMIC DNA]</scope>
    <source>
        <strain evidence="2 3">DSM 43019</strain>
    </source>
</reference>
<dbReference type="Proteomes" id="UP000199645">
    <property type="component" value="Unassembled WGS sequence"/>
</dbReference>
<evidence type="ECO:0000313" key="2">
    <source>
        <dbReference type="EMBL" id="SFE86950.1"/>
    </source>
</evidence>
<keyword evidence="3" id="KW-1185">Reference proteome</keyword>
<dbReference type="GO" id="GO:0046872">
    <property type="term" value="F:metal ion binding"/>
    <property type="evidence" value="ECO:0007669"/>
    <property type="project" value="InterPro"/>
</dbReference>
<dbReference type="SUPFAM" id="SSF109854">
    <property type="entry name" value="DinB/YfiT-like putative metalloenzymes"/>
    <property type="match status" value="1"/>
</dbReference>
<dbReference type="InterPro" id="IPR017517">
    <property type="entry name" value="Maleyloyr_isom"/>
</dbReference>
<protein>
    <submittedName>
        <fullName evidence="2">TIGR03086 family protein</fullName>
    </submittedName>
</protein>
<gene>
    <name evidence="2" type="ORF">SAMN05421541_104141</name>
</gene>
<dbReference type="AlphaFoldDB" id="A0A1I2E419"/>
<dbReference type="EMBL" id="FONV01000004">
    <property type="protein sequence ID" value="SFE86950.1"/>
    <property type="molecule type" value="Genomic_DNA"/>
</dbReference>
<dbReference type="NCBIfam" id="TIGR03083">
    <property type="entry name" value="maleylpyruvate isomerase family mycothiol-dependent enzyme"/>
    <property type="match status" value="1"/>
</dbReference>
<dbReference type="InterPro" id="IPR034660">
    <property type="entry name" value="DinB/YfiT-like"/>
</dbReference>
<evidence type="ECO:0000313" key="3">
    <source>
        <dbReference type="Proteomes" id="UP000199645"/>
    </source>
</evidence>
<dbReference type="InterPro" id="IPR017520">
    <property type="entry name" value="CHP03086"/>
</dbReference>
<organism evidence="2 3">
    <name type="scientific">Actinoplanes philippinensis</name>
    <dbReference type="NCBI Taxonomy" id="35752"/>
    <lineage>
        <taxon>Bacteria</taxon>
        <taxon>Bacillati</taxon>
        <taxon>Actinomycetota</taxon>
        <taxon>Actinomycetes</taxon>
        <taxon>Micromonosporales</taxon>
        <taxon>Micromonosporaceae</taxon>
        <taxon>Actinoplanes</taxon>
    </lineage>
</organism>
<name>A0A1I2E419_9ACTN</name>
<dbReference type="Pfam" id="PF11716">
    <property type="entry name" value="MDMPI_N"/>
    <property type="match status" value="1"/>
</dbReference>
<dbReference type="NCBIfam" id="TIGR03086">
    <property type="entry name" value="TIGR03086 family metal-binding protein"/>
    <property type="match status" value="1"/>
</dbReference>
<dbReference type="RefSeq" id="WP_093612760.1">
    <property type="nucleotide sequence ID" value="NZ_BOMT01000034.1"/>
</dbReference>
<dbReference type="InterPro" id="IPR024344">
    <property type="entry name" value="MDMPI_metal-binding"/>
</dbReference>
<sequence length="195" mass="20154">MLTDFAELLELDRRAVALSVELIAPITPDDLSRPTPCAGWDLATLIAHMTAQHRGFAAAADGHGADPEPWQPVPAADPVAAYRSAAAEVLAAFPAAGNTAFTMPELGSRTVPATMAVGFHLVDYVVHAWDVATARGVAFDPAPELVAACLPIALAVPDDDQRLAPGAPFGPAVPAGEAATPLDRLLTALGRDPAR</sequence>
<dbReference type="STRING" id="35752.SAMN05421541_104141"/>
<proteinExistence type="predicted"/>
<feature type="domain" description="Mycothiol-dependent maleylpyruvate isomerase metal-binding" evidence="1">
    <location>
        <begin position="15"/>
        <end position="132"/>
    </location>
</feature>